<evidence type="ECO:0000313" key="2">
    <source>
        <dbReference type="Proteomes" id="UP000801428"/>
    </source>
</evidence>
<reference evidence="1" key="1">
    <citation type="submission" date="2019-04" db="EMBL/GenBank/DDBJ databases">
        <title>Sequencing of skin fungus with MAO and IRED activity.</title>
        <authorList>
            <person name="Marsaioli A.J."/>
            <person name="Bonatto J.M.C."/>
            <person name="Reis Junior O."/>
        </authorList>
    </citation>
    <scope>NUCLEOTIDE SEQUENCE</scope>
    <source>
        <strain evidence="1">30M1</strain>
    </source>
</reference>
<gene>
    <name evidence="1" type="ORF">E8E13_003790</name>
</gene>
<proteinExistence type="predicted"/>
<name>A0A9P4T8I2_CURKU</name>
<keyword evidence="2" id="KW-1185">Reference proteome</keyword>
<evidence type="ECO:0000313" key="1">
    <source>
        <dbReference type="EMBL" id="KAF2997611.1"/>
    </source>
</evidence>
<dbReference type="EMBL" id="SWKU01000022">
    <property type="protein sequence ID" value="KAF2997611.1"/>
    <property type="molecule type" value="Genomic_DNA"/>
</dbReference>
<protein>
    <submittedName>
        <fullName evidence="1">Uncharacterized protein</fullName>
    </submittedName>
</protein>
<organism evidence="1 2">
    <name type="scientific">Curvularia kusanoi</name>
    <name type="common">Cochliobolus kusanoi</name>
    <dbReference type="NCBI Taxonomy" id="90978"/>
    <lineage>
        <taxon>Eukaryota</taxon>
        <taxon>Fungi</taxon>
        <taxon>Dikarya</taxon>
        <taxon>Ascomycota</taxon>
        <taxon>Pezizomycotina</taxon>
        <taxon>Dothideomycetes</taxon>
        <taxon>Pleosporomycetidae</taxon>
        <taxon>Pleosporales</taxon>
        <taxon>Pleosporineae</taxon>
        <taxon>Pleosporaceae</taxon>
        <taxon>Curvularia</taxon>
    </lineage>
</organism>
<comment type="caution">
    <text evidence="1">The sequence shown here is derived from an EMBL/GenBank/DDBJ whole genome shotgun (WGS) entry which is preliminary data.</text>
</comment>
<dbReference type="Proteomes" id="UP000801428">
    <property type="component" value="Unassembled WGS sequence"/>
</dbReference>
<accession>A0A9P4T8I2</accession>
<dbReference type="AlphaFoldDB" id="A0A9P4T8I2"/>
<sequence length="239" mass="27177">MPIDQIIGDLQQNGATDLSFVRELRSGLLEILAGMEDTCHRRDDSLHELEDELRADGYISEADLQAENEALRVENAALVATVELLESQNETLHASLPSNHQSDPQAALSIERRNSLMRIISKLQKAHRLIKRRNDEMIEEFLANDPMAINLKDAEQKSFEMKDSIDKLWDKMSTTGDYSAQRDLEDVFGQWDKIHRCLVTEQDRASQKSYDPFVDIMKGTDSLSAGLSSLRGLLEELRY</sequence>